<keyword evidence="2 9" id="KW-0597">Phosphoprotein</keyword>
<dbReference type="SUPFAM" id="SSF56112">
    <property type="entry name" value="Protein kinase-like (PK-like)"/>
    <property type="match status" value="1"/>
</dbReference>
<evidence type="ECO:0000256" key="9">
    <source>
        <dbReference type="RuleBase" id="RU368052"/>
    </source>
</evidence>
<dbReference type="PROSITE" id="PS50011">
    <property type="entry name" value="PROTEIN_KINASE_DOM"/>
    <property type="match status" value="1"/>
</dbReference>
<evidence type="ECO:0000259" key="10">
    <source>
        <dbReference type="PROSITE" id="PS50011"/>
    </source>
</evidence>
<evidence type="ECO:0000256" key="6">
    <source>
        <dbReference type="ARBA" id="ARBA00022840"/>
    </source>
</evidence>
<dbReference type="InterPro" id="IPR000719">
    <property type="entry name" value="Prot_kinase_dom"/>
</dbReference>
<dbReference type="InterPro" id="IPR008351">
    <property type="entry name" value="MAPK_JNK"/>
</dbReference>
<dbReference type="GO" id="GO:0005524">
    <property type="term" value="F:ATP binding"/>
    <property type="evidence" value="ECO:0007669"/>
    <property type="project" value="UniProtKB-UniRule"/>
</dbReference>
<dbReference type="InterPro" id="IPR050117">
    <property type="entry name" value="MAPK"/>
</dbReference>
<dbReference type="SMART" id="SM00220">
    <property type="entry name" value="S_TKc"/>
    <property type="match status" value="1"/>
</dbReference>
<evidence type="ECO:0000256" key="3">
    <source>
        <dbReference type="ARBA" id="ARBA00022679"/>
    </source>
</evidence>
<comment type="catalytic activity">
    <reaction evidence="7">
        <text>L-threonyl-[protein] + ATP = O-phospho-L-threonyl-[protein] + ADP + H(+)</text>
        <dbReference type="Rhea" id="RHEA:46608"/>
        <dbReference type="Rhea" id="RHEA-COMP:11060"/>
        <dbReference type="Rhea" id="RHEA-COMP:11605"/>
        <dbReference type="ChEBI" id="CHEBI:15378"/>
        <dbReference type="ChEBI" id="CHEBI:30013"/>
        <dbReference type="ChEBI" id="CHEBI:30616"/>
        <dbReference type="ChEBI" id="CHEBI:61977"/>
        <dbReference type="ChEBI" id="CHEBI:456216"/>
        <dbReference type="EC" id="2.7.11.24"/>
    </reaction>
</comment>
<comment type="caution">
    <text evidence="11">The sequence shown here is derived from an EMBL/GenBank/DDBJ whole genome shotgun (WGS) entry which is preliminary data.</text>
</comment>
<keyword evidence="12" id="KW-1185">Reference proteome</keyword>
<comment type="subcellular location">
    <subcellularLocation>
        <location evidence="9">Cytoplasm</location>
    </subcellularLocation>
</comment>
<evidence type="ECO:0000313" key="11">
    <source>
        <dbReference type="EMBL" id="GMS99164.1"/>
    </source>
</evidence>
<comment type="similarity">
    <text evidence="9">Belongs to the protein kinase superfamily. CMGC Ser/Thr protein kinase family. MAP kinase subfamily.</text>
</comment>
<feature type="domain" description="Protein kinase" evidence="10">
    <location>
        <begin position="22"/>
        <end position="328"/>
    </location>
</feature>
<reference evidence="11" key="1">
    <citation type="submission" date="2023-10" db="EMBL/GenBank/DDBJ databases">
        <title>Genome assembly of Pristionchus species.</title>
        <authorList>
            <person name="Yoshida K."/>
            <person name="Sommer R.J."/>
        </authorList>
    </citation>
    <scope>NUCLEOTIDE SEQUENCE</scope>
    <source>
        <strain evidence="11">RS0144</strain>
    </source>
</reference>
<feature type="non-terminal residue" evidence="11">
    <location>
        <position position="1"/>
    </location>
</feature>
<evidence type="ECO:0000256" key="7">
    <source>
        <dbReference type="ARBA" id="ARBA00047592"/>
    </source>
</evidence>
<dbReference type="FunFam" id="1.10.510.10:FF:000624">
    <property type="entry name" value="Mitogen-activated protein kinase"/>
    <property type="match status" value="1"/>
</dbReference>
<dbReference type="InterPro" id="IPR011009">
    <property type="entry name" value="Kinase-like_dom_sf"/>
</dbReference>
<comment type="cofactor">
    <cofactor evidence="9">
        <name>Mg(2+)</name>
        <dbReference type="ChEBI" id="CHEBI:18420"/>
    </cofactor>
</comment>
<dbReference type="Pfam" id="PF00069">
    <property type="entry name" value="Pkinase"/>
    <property type="match status" value="1"/>
</dbReference>
<dbReference type="PRINTS" id="PR01772">
    <property type="entry name" value="JNKMAPKINASE"/>
</dbReference>
<sequence length="369" mass="42610">HNVDVLDHKNTTLHTFTIPRRYTNLQLINAGSQGVVVSADDTMAINEEKKRVAIKKMLNPFAKTAYAKQTYRELVLQSSVNHPNIVQMYEKFTPQESLPDFQEVYLVMELMTHSLSELIGKKATLDHKTLSFFIYQILCGVNHLHREGIIHRDLKPCNIAVNDKCRVKVLDFGLARQYDKSSEANEMTAYVVTRYYRAPEVVLKLEYTEKMDIWSIGCIFAELITKEVLFPGEDKIRQWNTIVEIMGTPSNNFIDRLDTTVAKHMRALPRVDPKSLEVIIHDRHFKSDSEFPQNSWTATDARRLISKMIAIDPSERYSAAEALQDPYVRFWFNEDEVNSPLSSNGYVKEVDEKVLSLEEMKSLIFNEVK</sequence>
<dbReference type="PROSITE" id="PS01351">
    <property type="entry name" value="MAPK"/>
    <property type="match status" value="1"/>
</dbReference>
<dbReference type="Gene3D" id="1.10.510.10">
    <property type="entry name" value="Transferase(Phosphotransferase) domain 1"/>
    <property type="match status" value="1"/>
</dbReference>
<comment type="catalytic activity">
    <reaction evidence="8">
        <text>L-seryl-[protein] + ATP = O-phospho-L-seryl-[protein] + ADP + H(+)</text>
        <dbReference type="Rhea" id="RHEA:17989"/>
        <dbReference type="Rhea" id="RHEA-COMP:9863"/>
        <dbReference type="Rhea" id="RHEA-COMP:11604"/>
        <dbReference type="ChEBI" id="CHEBI:15378"/>
        <dbReference type="ChEBI" id="CHEBI:29999"/>
        <dbReference type="ChEBI" id="CHEBI:30616"/>
        <dbReference type="ChEBI" id="CHEBI:83421"/>
        <dbReference type="ChEBI" id="CHEBI:456216"/>
        <dbReference type="EC" id="2.7.11.24"/>
    </reaction>
</comment>
<dbReference type="GO" id="GO:0106310">
    <property type="term" value="F:protein serine kinase activity"/>
    <property type="evidence" value="ECO:0007669"/>
    <property type="project" value="UniProtKB-UniRule"/>
</dbReference>
<keyword evidence="5 9" id="KW-0418">Kinase</keyword>
<organism evidence="11 12">
    <name type="scientific">Pristionchus entomophagus</name>
    <dbReference type="NCBI Taxonomy" id="358040"/>
    <lineage>
        <taxon>Eukaryota</taxon>
        <taxon>Metazoa</taxon>
        <taxon>Ecdysozoa</taxon>
        <taxon>Nematoda</taxon>
        <taxon>Chromadorea</taxon>
        <taxon>Rhabditida</taxon>
        <taxon>Rhabditina</taxon>
        <taxon>Diplogasteromorpha</taxon>
        <taxon>Diplogasteroidea</taxon>
        <taxon>Neodiplogasteridae</taxon>
        <taxon>Pristionchus</taxon>
    </lineage>
</organism>
<accession>A0AAV5TXF7</accession>
<keyword evidence="4 9" id="KW-0547">Nucleotide-binding</keyword>
<dbReference type="Proteomes" id="UP001432027">
    <property type="component" value="Unassembled WGS sequence"/>
</dbReference>
<evidence type="ECO:0000256" key="5">
    <source>
        <dbReference type="ARBA" id="ARBA00022777"/>
    </source>
</evidence>
<dbReference type="GO" id="GO:0005737">
    <property type="term" value="C:cytoplasm"/>
    <property type="evidence" value="ECO:0007669"/>
    <property type="project" value="UniProtKB-SubCell"/>
</dbReference>
<dbReference type="AlphaFoldDB" id="A0AAV5TXF7"/>
<comment type="function">
    <text evidence="9">Responds to activation by environmental stress and pro-inflammatory cytokines by phosphorylating a number of transcription factors, and thus regulates transcriptional activity.</text>
</comment>
<protein>
    <recommendedName>
        <fullName evidence="9">Stress-activated protein kinase JNK</fullName>
        <ecNumber evidence="9">2.7.11.24</ecNumber>
    </recommendedName>
</protein>
<proteinExistence type="inferred from homology"/>
<keyword evidence="1 9" id="KW-0723">Serine/threonine-protein kinase</keyword>
<name>A0AAV5TXF7_9BILA</name>
<dbReference type="PANTHER" id="PTHR24055">
    <property type="entry name" value="MITOGEN-ACTIVATED PROTEIN KINASE"/>
    <property type="match status" value="1"/>
</dbReference>
<keyword evidence="6 9" id="KW-0067">ATP-binding</keyword>
<dbReference type="Gene3D" id="3.30.200.20">
    <property type="entry name" value="Phosphorylase Kinase, domain 1"/>
    <property type="match status" value="1"/>
</dbReference>
<dbReference type="InterPro" id="IPR003527">
    <property type="entry name" value="MAP_kinase_CS"/>
</dbReference>
<evidence type="ECO:0000256" key="1">
    <source>
        <dbReference type="ARBA" id="ARBA00022527"/>
    </source>
</evidence>
<dbReference type="EMBL" id="BTSX01000005">
    <property type="protein sequence ID" value="GMS99164.1"/>
    <property type="molecule type" value="Genomic_DNA"/>
</dbReference>
<dbReference type="EC" id="2.7.11.24" evidence="9"/>
<keyword evidence="3 9" id="KW-0808">Transferase</keyword>
<evidence type="ECO:0000256" key="4">
    <source>
        <dbReference type="ARBA" id="ARBA00022741"/>
    </source>
</evidence>
<evidence type="ECO:0000313" key="12">
    <source>
        <dbReference type="Proteomes" id="UP001432027"/>
    </source>
</evidence>
<evidence type="ECO:0000256" key="2">
    <source>
        <dbReference type="ARBA" id="ARBA00022553"/>
    </source>
</evidence>
<keyword evidence="9" id="KW-0460">Magnesium</keyword>
<evidence type="ECO:0000256" key="8">
    <source>
        <dbReference type="ARBA" id="ARBA00048312"/>
    </source>
</evidence>
<gene>
    <name evidence="11" type="ORF">PENTCL1PPCAC_21339</name>
</gene>
<dbReference type="GO" id="GO:0004707">
    <property type="term" value="F:MAP kinase activity"/>
    <property type="evidence" value="ECO:0007669"/>
    <property type="project" value="UniProtKB-UniRule"/>
</dbReference>